<dbReference type="GO" id="GO:0005737">
    <property type="term" value="C:cytoplasm"/>
    <property type="evidence" value="ECO:0007669"/>
    <property type="project" value="TreeGrafter"/>
</dbReference>
<dbReference type="FunFam" id="2.30.38.10:FF:000001">
    <property type="entry name" value="Non-ribosomal peptide synthetase PvdI"/>
    <property type="match status" value="2"/>
</dbReference>
<dbReference type="SMART" id="SM00823">
    <property type="entry name" value="PKS_PP"/>
    <property type="match status" value="3"/>
</dbReference>
<evidence type="ECO:0000256" key="4">
    <source>
        <dbReference type="ARBA" id="ARBA00022553"/>
    </source>
</evidence>
<keyword evidence="3" id="KW-0596">Phosphopantetheine</keyword>
<evidence type="ECO:0000256" key="5">
    <source>
        <dbReference type="SAM" id="MobiDB-lite"/>
    </source>
</evidence>
<dbReference type="SUPFAM" id="SSF56801">
    <property type="entry name" value="Acetyl-CoA synthetase-like"/>
    <property type="match status" value="3"/>
</dbReference>
<dbReference type="Gene3D" id="2.30.38.10">
    <property type="entry name" value="Luciferase, Domain 3"/>
    <property type="match status" value="2"/>
</dbReference>
<dbReference type="Pfam" id="PF13193">
    <property type="entry name" value="AMP-binding_C"/>
    <property type="match status" value="3"/>
</dbReference>
<comment type="similarity">
    <text evidence="2">Belongs to the ATP-dependent AMP-binding enzyme family.</text>
</comment>
<dbReference type="InterPro" id="IPR023213">
    <property type="entry name" value="CAT-like_dom_sf"/>
</dbReference>
<name>A0A8J7KJ47_9ACTN</name>
<dbReference type="CDD" id="cd05930">
    <property type="entry name" value="A_NRPS"/>
    <property type="match status" value="2"/>
</dbReference>
<dbReference type="GO" id="GO:0043041">
    <property type="term" value="P:amino acid activation for nonribosomal peptide biosynthetic process"/>
    <property type="evidence" value="ECO:0007669"/>
    <property type="project" value="TreeGrafter"/>
</dbReference>
<evidence type="ECO:0000256" key="1">
    <source>
        <dbReference type="ARBA" id="ARBA00001957"/>
    </source>
</evidence>
<dbReference type="FunFam" id="3.40.50.12780:FF:000012">
    <property type="entry name" value="Non-ribosomal peptide synthetase"/>
    <property type="match status" value="1"/>
</dbReference>
<dbReference type="InterPro" id="IPR029058">
    <property type="entry name" value="AB_hydrolase_fold"/>
</dbReference>
<dbReference type="Proteomes" id="UP000622552">
    <property type="component" value="Unassembled WGS sequence"/>
</dbReference>
<dbReference type="GO" id="GO:0003824">
    <property type="term" value="F:catalytic activity"/>
    <property type="evidence" value="ECO:0007669"/>
    <property type="project" value="InterPro"/>
</dbReference>
<dbReference type="InterPro" id="IPR009081">
    <property type="entry name" value="PP-bd_ACP"/>
</dbReference>
<dbReference type="InterPro" id="IPR020806">
    <property type="entry name" value="PKS_PP-bd"/>
</dbReference>
<dbReference type="CDD" id="cd17643">
    <property type="entry name" value="A_NRPS_Cytc1-like"/>
    <property type="match status" value="1"/>
</dbReference>
<dbReference type="Gene3D" id="1.10.1200.10">
    <property type="entry name" value="ACP-like"/>
    <property type="match status" value="2"/>
</dbReference>
<proteinExistence type="inferred from homology"/>
<dbReference type="SUPFAM" id="SSF52777">
    <property type="entry name" value="CoA-dependent acyltransferases"/>
    <property type="match status" value="8"/>
</dbReference>
<dbReference type="InterPro" id="IPR025110">
    <property type="entry name" value="AMP-bd_C"/>
</dbReference>
<feature type="domain" description="Carrier" evidence="6">
    <location>
        <begin position="2061"/>
        <end position="2135"/>
    </location>
</feature>
<evidence type="ECO:0000256" key="3">
    <source>
        <dbReference type="ARBA" id="ARBA00022450"/>
    </source>
</evidence>
<dbReference type="PROSITE" id="PS50075">
    <property type="entry name" value="CARRIER"/>
    <property type="match status" value="3"/>
</dbReference>
<sequence>MSTGGTEAIREELLRSRLAGRASRRATIEQVDRDGPLRLAFGQQQMWFLSRLEPDSWEYLVPVALRLRGPVDAAALGRAWDALVDRHEILRTRYELDGTEPVQVIDAPRTGGLTVVDVASEAEALHLAEVEPGTPFDLERQWPARAKLLRITETDHILVVVFHHIACDQWSVRIFAEELSALYSAGEASRLTPLPIQYADFAAFERGQATQPKHLDYWKHQLSGIEPLELPTDRPRPATRSSVGSAVPFAFPAGLADRLRAVGRDNESTLFMVLLTAYQALLARHTGRTDIPVGTVVSGRVRPETQRLIGYGINSLVMRAMWDDDPTFAELLARGRTTVLEAFDHQEVPFAKLVDELQPERDMSRTPLFQAAFTMHDERVGGFDLPGVTVEALEPPARIAKFDLTLQVEEAADGGLRGHLEYVSALFDESTVERIAGHFVRLLTQVAAEPGMKLSAVELLDETERAVVLAEPRRQHGLPPTQCVHEVFEEWAASFPDAPAVVFEGQELTYGELNAKANRLAHHLRALGAGPETLVGVSLERGADLVPTLLGVLKSGAAYLPLDPAQPADRLTYMLADAGAPILVADTVQAERLKSADVQVVLVDEHADVIAANPAHNPDQLGGPDNLIYVIYTSGSTGQPKGVCLTHGNVLRLLTVTDADYSFDENDVWPLFHSYAFDVSVWELWGALMHGGKLVVVPKDVTRSPDDFLDLLVDHGVTVLNQTPSAFRGLVSLAGEGDPRIDQLKLRAVVFAGEKLIFGDLAPWTRRVGLDAPRLLNMYGITETTVHTTYYRVRPEDIDPQAGSPVGRALDDLRVYLLDRHGNLAPIGAPGEIYVAGLGVARGYLNRPELTAERFVPNPFGPGRLYKSGDLARRKPDGSLEFMGRADDQVKVRGYRIELGEIQAALAAHPSVRDAVVVVRDEQILAYIVAAGGSVPAPSELRALLLRTLPEYMVPAAFVPVGKIPLTVNGKLDRRALPVPGRAELGSDREFVAPRTPVEEQVAAVWRDVLGVERVGVDDNFFDLGGDSIRAVGLVGALRPAGFDVAVRDIFAHRTVAALCEFLTGRPALVELDRVVAPFDLVSAEDRAKLPADVVDAYPLSQIQLGMVVEMLNDTGRNNYHNVTSFRILDDGPFDLVALRGAGKIVMARHEILRTSFDLDTFAVPLQLVHATAELPIGYQDLTALTGDAVEKAVRAHIAVERADLFDLAVPPLLRFTAHECGDKSWWLTFTECHPILEGWSHHSLLMELVDLYRTIRDGQTPVDPEPANVRYADFIAAELDTLAGDEDRAYWKTIVDGYPKVELPAVWADPADTPKESYRIWIPFHDLESDLRRLASRAQGSLKSVLHAAHLKVMSQLTDEERFFSGLVCNARPEALGADRVYGLYLNPLPFAFDRGAATWRELVEGVFAREVELWPHRRFPMPAIQRELGDGQKLLDIRFSYLDFRQVDQSLVDYAATIDDSPTEFPLAVSTQAGFCILTGHTHAMSRANADRLAAMYRAVLESMAADPEGDARATYLPEGERRQIVTGWNDVTRPAPEHTVRELVERAAALYPERPAVLGGPSPLTFAELDARANQYAHHLLAAGVGAESVVGVLLDRGPDLMAALLGVWKAGAAYVPLDPSYPADRIGYMLEDAQSIVAITQDAYADRFAVPVVKPADIAGRPTGSPEIAVDLDQLAYVIYTSGSTGRPKGVQVPHRGLANHINWAAEELAGGPIVDGPGRTAPADGAGRHAAGTGNGAPVFSSVSFDLVVPNLWAPLVTGQPTHLLPQDVDMADLGRWLVASGPFSFMKLTPGHLDVLTHQMTAAQAHGLTEVMVVAGEAFTSRTLDRWRALDPTTRLVNEYGPTEASVGTCVFPIADGYTADVVPIGRPLPNMTMYVLDADLNPVPVGVTGELYVGGTGVARGYANRPDLTAEKFVPDPFGAPGTRLYRTGDLVRQLAGGEIDFLGRVDNQVKIHGYRIELGEIQTVLLEHPGVREAAVVVHEDEAGEKRLVGYVVPEAGPVTGLAEHCGTRLPEYMVPPVFMSLDKLPLNANGKVDRKALPVPDADAAAEREFIGPRTPTEEHVAAVWRKVLDLDRVGVTDSFFDLGGHSIRAVALVGALRAAKFDVSVRDVFAYRTVAELAEFLTGRPASPEIEAPVEPFALVSAADRAKLPADVTDAYPLSQVQLGMIVEMLADGRNAYHNVSSFRVQDGHRFSLAAMRKATAEITARHELLRTSFALDAFATPLQLVHATAEIPVEVRDLSDLDEPALRASIAEFTRDQRSELFDLSVAPLFRLTAHVESDEAFWLTVTVSHPITEGWSQRALLRELIDLYEHHHAGEQINPVEPTPIRYADFIAAELDVLAGDEDRGYWKSIVEGYPKLTLPAGWAGDTDEPATSYSTVVDIRDLEGSLRSLASRARGSLKSVLHAAHLKVMSQLTDEPSFCSGLVASARPEALGADRVYGMYLNTLPFAHDRGAATWKELVEGVFAREVEVWPHRRFPMPVIQRELAGGERLLDVRFSFLDFQEDSELVDVADGVIGEGATEFGLAVAALTNQLILTVDTHTLSRAHADRLGAMYRAVLEAMAADFDGDARGVHLPAGERELLLDEWAHTAGPDITHSVLDLFEAQVAVTPDAVALAVAGGCEVTYADLDAKANRFAHYLRGRGVGRESVVGVLLDRGPDLLAALLGVWKAGGAYAPLDPSFPADRLGHMLGDSGAKVVVTHSRYADRFDPQWSDCVLVDVERYELAGQPTSPVEETRDLDGAAYVIFTSGSTGRPKGVQVTHRGLANHVVWARDVLATQGDGGAPLFSSVAFDLVVPNLWGPLVAGQRVLLLPQDVDLADLGRLLDAQGPFSFIKLTPGHLELLGHQLDAAQLDALAAVIVVAGEALPGPLAERWRELLGDSRLINEYGPTEASVGTCIHPVVTPQHVEVVPIGRPLPNMSMYVLDPELQLVPVGVTGELYVGGTGVTRGYLNRPELTAEKFVPNPYGPGRLYRSGDLARWNEDGAVEFLGRIDDQVKIRGYRIELGEIQAVLTSHPGVREATVVVREDTPGDRRLVAYYVADPEVDLVDHCALQLPDYMVPAAFVPLEKLPLNANGKVDRKALPAPEQADEGEFTGPRTAVEEQVAAVWRTVLGVERIGVHDSFFDLGGHSIRAIALVGALRQAGYPAVSVRDVFTHRTVADLAHALTGTGAEPAADEGHTVPFALLSDADRAKLPEGLVDAYPMSRVQLGMVVEMFADPEVNRYHNTSAFKVTELAPFDADALRKAAALVVERHEMLRTSFDLTGYSTPMQLVHPVAEMGVAVWDLRDLDDAERDTAIREFVARERRELFDLEHPPLLRLAALVESGESWRLAFTLCHAITEGWSQQALLAEILDAYRAFRDGGTPKPLDLAGARYADFIAGELESLASEADRDYWRTIVTAHAPLALPEGWGGEETGSFRSFVPYHDLEADLRALAASEKASLKSVLLGAHLKVMSQLTDAKAFYVGLVQSARPENQGAEKVYGMHLNTLPFPYDRTAGTWSELVGQVYARETELWPHRRYPLPAIQKEQGGDRLIQVMFSYQDFRATDTEKSDVRADVGDAANEFGLQVSTVPGHLVLKAPAELLSRANAERLVGMYRAVLEAMAADPAGDAGASYISEPERDQLLVEWNDTAMEW</sequence>
<dbReference type="NCBIfam" id="TIGR01733">
    <property type="entry name" value="AA-adenyl-dom"/>
    <property type="match status" value="3"/>
</dbReference>
<dbReference type="FunFam" id="3.40.50.980:FF:000001">
    <property type="entry name" value="Non-ribosomal peptide synthetase"/>
    <property type="match status" value="3"/>
</dbReference>
<evidence type="ECO:0000259" key="6">
    <source>
        <dbReference type="PROSITE" id="PS50075"/>
    </source>
</evidence>
<dbReference type="Gene3D" id="3.30.559.10">
    <property type="entry name" value="Chloramphenicol acetyltransferase-like domain"/>
    <property type="match status" value="4"/>
</dbReference>
<evidence type="ECO:0000256" key="2">
    <source>
        <dbReference type="ARBA" id="ARBA00006432"/>
    </source>
</evidence>
<dbReference type="CDD" id="cd19531">
    <property type="entry name" value="LCL_NRPS-like"/>
    <property type="match status" value="1"/>
</dbReference>
<reference evidence="7" key="1">
    <citation type="submission" date="2020-11" db="EMBL/GenBank/DDBJ databases">
        <title>Sequencing the genomes of 1000 actinobacteria strains.</title>
        <authorList>
            <person name="Klenk H.-P."/>
        </authorList>
    </citation>
    <scope>NUCLEOTIDE SEQUENCE</scope>
    <source>
        <strain evidence="7">DSM 45356</strain>
    </source>
</reference>
<dbReference type="GO" id="GO:0031177">
    <property type="term" value="F:phosphopantetheine binding"/>
    <property type="evidence" value="ECO:0007669"/>
    <property type="project" value="InterPro"/>
</dbReference>
<dbReference type="EMBL" id="JADOUF010000001">
    <property type="protein sequence ID" value="MBG6135096.1"/>
    <property type="molecule type" value="Genomic_DNA"/>
</dbReference>
<dbReference type="Pfam" id="PF00668">
    <property type="entry name" value="Condensation"/>
    <property type="match status" value="4"/>
</dbReference>
<comment type="caution">
    <text evidence="7">The sequence shown here is derived from an EMBL/GenBank/DDBJ whole genome shotgun (WGS) entry which is preliminary data.</text>
</comment>
<keyword evidence="8" id="KW-1185">Reference proteome</keyword>
<dbReference type="Gene3D" id="3.40.50.12780">
    <property type="entry name" value="N-terminal domain of ligase-like"/>
    <property type="match status" value="1"/>
</dbReference>
<dbReference type="Pfam" id="PF00550">
    <property type="entry name" value="PP-binding"/>
    <property type="match status" value="3"/>
</dbReference>
<organism evidence="7 8">
    <name type="scientific">Longispora fulva</name>
    <dbReference type="NCBI Taxonomy" id="619741"/>
    <lineage>
        <taxon>Bacteria</taxon>
        <taxon>Bacillati</taxon>
        <taxon>Actinomycetota</taxon>
        <taxon>Actinomycetes</taxon>
        <taxon>Micromonosporales</taxon>
        <taxon>Micromonosporaceae</taxon>
        <taxon>Longispora</taxon>
    </lineage>
</organism>
<dbReference type="InterPro" id="IPR036736">
    <property type="entry name" value="ACP-like_sf"/>
</dbReference>
<dbReference type="InterPro" id="IPR001242">
    <property type="entry name" value="Condensation_dom"/>
</dbReference>
<dbReference type="NCBIfam" id="NF003417">
    <property type="entry name" value="PRK04813.1"/>
    <property type="match status" value="3"/>
</dbReference>
<dbReference type="InterPro" id="IPR000873">
    <property type="entry name" value="AMP-dep_synth/lig_dom"/>
</dbReference>
<feature type="domain" description="Carrier" evidence="6">
    <location>
        <begin position="3109"/>
        <end position="3184"/>
    </location>
</feature>
<keyword evidence="4" id="KW-0597">Phosphoprotein</keyword>
<dbReference type="GO" id="GO:0008610">
    <property type="term" value="P:lipid biosynthetic process"/>
    <property type="evidence" value="ECO:0007669"/>
    <property type="project" value="UniProtKB-ARBA"/>
</dbReference>
<dbReference type="InterPro" id="IPR006162">
    <property type="entry name" value="Ppantetheine_attach_site"/>
</dbReference>
<evidence type="ECO:0000313" key="8">
    <source>
        <dbReference type="Proteomes" id="UP000622552"/>
    </source>
</evidence>
<feature type="domain" description="Carrier" evidence="6">
    <location>
        <begin position="993"/>
        <end position="1067"/>
    </location>
</feature>
<dbReference type="Pfam" id="PF00501">
    <property type="entry name" value="AMP-binding"/>
    <property type="match status" value="3"/>
</dbReference>
<accession>A0A8J7KJ47</accession>
<dbReference type="InterPro" id="IPR045851">
    <property type="entry name" value="AMP-bd_C_sf"/>
</dbReference>
<dbReference type="RefSeq" id="WP_197002254.1">
    <property type="nucleotide sequence ID" value="NZ_BONS01000003.1"/>
</dbReference>
<dbReference type="PANTHER" id="PTHR45527:SF1">
    <property type="entry name" value="FATTY ACID SYNTHASE"/>
    <property type="match status" value="1"/>
</dbReference>
<dbReference type="Gene3D" id="3.40.50.980">
    <property type="match status" value="4"/>
</dbReference>
<comment type="cofactor">
    <cofactor evidence="1">
        <name>pantetheine 4'-phosphate</name>
        <dbReference type="ChEBI" id="CHEBI:47942"/>
    </cofactor>
</comment>
<dbReference type="InterPro" id="IPR020845">
    <property type="entry name" value="AMP-binding_CS"/>
</dbReference>
<dbReference type="Gene3D" id="3.30.300.30">
    <property type="match status" value="3"/>
</dbReference>
<dbReference type="GO" id="GO:0044550">
    <property type="term" value="P:secondary metabolite biosynthetic process"/>
    <property type="evidence" value="ECO:0007669"/>
    <property type="project" value="UniProtKB-ARBA"/>
</dbReference>
<evidence type="ECO:0000313" key="7">
    <source>
        <dbReference type="EMBL" id="MBG6135096.1"/>
    </source>
</evidence>
<protein>
    <submittedName>
        <fullName evidence="7">Amino acid adenylation domain-containing protein</fullName>
    </submittedName>
</protein>
<dbReference type="SUPFAM" id="SSF47336">
    <property type="entry name" value="ACP-like"/>
    <property type="match status" value="3"/>
</dbReference>
<feature type="region of interest" description="Disordered" evidence="5">
    <location>
        <begin position="1718"/>
        <end position="1737"/>
    </location>
</feature>
<dbReference type="InterPro" id="IPR010071">
    <property type="entry name" value="AA_adenyl_dom"/>
</dbReference>
<dbReference type="Gene3D" id="3.40.50.1820">
    <property type="entry name" value="alpha/beta hydrolase"/>
    <property type="match status" value="1"/>
</dbReference>
<gene>
    <name evidence="7" type="ORF">IW245_001290</name>
</gene>
<dbReference type="PROSITE" id="PS00455">
    <property type="entry name" value="AMP_BINDING"/>
    <property type="match status" value="3"/>
</dbReference>
<dbReference type="PANTHER" id="PTHR45527">
    <property type="entry name" value="NONRIBOSOMAL PEPTIDE SYNTHETASE"/>
    <property type="match status" value="1"/>
</dbReference>
<dbReference type="InterPro" id="IPR042099">
    <property type="entry name" value="ANL_N_sf"/>
</dbReference>
<dbReference type="Gene3D" id="3.30.559.30">
    <property type="entry name" value="Nonribosomal peptide synthetase, condensation domain"/>
    <property type="match status" value="4"/>
</dbReference>
<dbReference type="FunFam" id="3.30.300.30:FF:000010">
    <property type="entry name" value="Enterobactin synthetase component F"/>
    <property type="match status" value="3"/>
</dbReference>
<dbReference type="PROSITE" id="PS00012">
    <property type="entry name" value="PHOSPHOPANTETHEINE"/>
    <property type="match status" value="3"/>
</dbReference>
<dbReference type="FunFam" id="1.10.1200.10:FF:000005">
    <property type="entry name" value="Nonribosomal peptide synthetase 1"/>
    <property type="match status" value="3"/>
</dbReference>